<evidence type="ECO:0000313" key="2">
    <source>
        <dbReference type="Proteomes" id="UP001501470"/>
    </source>
</evidence>
<sequence>MTADDLAGQVRRLDAALASAEPGLDRLRRLERDLQDEAAAPDL</sequence>
<proteinExistence type="predicted"/>
<gene>
    <name evidence="1" type="ORF">GCM10009827_069330</name>
</gene>
<reference evidence="2" key="1">
    <citation type="journal article" date="2019" name="Int. J. Syst. Evol. Microbiol.">
        <title>The Global Catalogue of Microorganisms (GCM) 10K type strain sequencing project: providing services to taxonomists for standard genome sequencing and annotation.</title>
        <authorList>
            <consortium name="The Broad Institute Genomics Platform"/>
            <consortium name="The Broad Institute Genome Sequencing Center for Infectious Disease"/>
            <person name="Wu L."/>
            <person name="Ma J."/>
        </authorList>
    </citation>
    <scope>NUCLEOTIDE SEQUENCE [LARGE SCALE GENOMIC DNA]</scope>
    <source>
        <strain evidence="2">JCM 15933</strain>
    </source>
</reference>
<protein>
    <submittedName>
        <fullName evidence="1">Uncharacterized protein</fullName>
    </submittedName>
</protein>
<keyword evidence="2" id="KW-1185">Reference proteome</keyword>
<dbReference type="EMBL" id="BAAAQD010000015">
    <property type="protein sequence ID" value="GAA1540112.1"/>
    <property type="molecule type" value="Genomic_DNA"/>
</dbReference>
<evidence type="ECO:0000313" key="1">
    <source>
        <dbReference type="EMBL" id="GAA1540112.1"/>
    </source>
</evidence>
<name>A0ABP4MD41_9ACTN</name>
<organism evidence="1 2">
    <name type="scientific">Dactylosporangium maewongense</name>
    <dbReference type="NCBI Taxonomy" id="634393"/>
    <lineage>
        <taxon>Bacteria</taxon>
        <taxon>Bacillati</taxon>
        <taxon>Actinomycetota</taxon>
        <taxon>Actinomycetes</taxon>
        <taxon>Micromonosporales</taxon>
        <taxon>Micromonosporaceae</taxon>
        <taxon>Dactylosporangium</taxon>
    </lineage>
</organism>
<comment type="caution">
    <text evidence="1">The sequence shown here is derived from an EMBL/GenBank/DDBJ whole genome shotgun (WGS) entry which is preliminary data.</text>
</comment>
<dbReference type="Proteomes" id="UP001501470">
    <property type="component" value="Unassembled WGS sequence"/>
</dbReference>
<accession>A0ABP4MD41</accession>
<dbReference type="RefSeq" id="WP_344506659.1">
    <property type="nucleotide sequence ID" value="NZ_BAAAQD010000015.1"/>
</dbReference>